<evidence type="ECO:0000256" key="2">
    <source>
        <dbReference type="SAM" id="Coils"/>
    </source>
</evidence>
<evidence type="ECO:0000259" key="3">
    <source>
        <dbReference type="Pfam" id="PF09758"/>
    </source>
</evidence>
<organism evidence="4 5">
    <name type="scientific">Paramecium tetraurelia</name>
    <dbReference type="NCBI Taxonomy" id="5888"/>
    <lineage>
        <taxon>Eukaryota</taxon>
        <taxon>Sar</taxon>
        <taxon>Alveolata</taxon>
        <taxon>Ciliophora</taxon>
        <taxon>Intramacronucleata</taxon>
        <taxon>Oligohymenophorea</taxon>
        <taxon>Peniculida</taxon>
        <taxon>Parameciidae</taxon>
        <taxon>Paramecium</taxon>
    </lineage>
</organism>
<dbReference type="InterPro" id="IPR019155">
    <property type="entry name" value="CLEC16A/TT9_N"/>
</dbReference>
<dbReference type="Proteomes" id="UP000000600">
    <property type="component" value="Unassembled WGS sequence"/>
</dbReference>
<dbReference type="GO" id="GO:0007034">
    <property type="term" value="P:vacuolar transport"/>
    <property type="evidence" value="ECO:0000318"/>
    <property type="project" value="GO_Central"/>
</dbReference>
<dbReference type="Pfam" id="PF09758">
    <property type="entry name" value="FPL"/>
    <property type="match status" value="1"/>
</dbReference>
<keyword evidence="1" id="KW-0072">Autophagy</keyword>
<dbReference type="GeneID" id="5020149"/>
<evidence type="ECO:0000313" key="4">
    <source>
        <dbReference type="EMBL" id="CAK66967.1"/>
    </source>
</evidence>
<dbReference type="OMA" id="QCVEDEN"/>
<dbReference type="GO" id="GO:0006914">
    <property type="term" value="P:autophagy"/>
    <property type="evidence" value="ECO:0007669"/>
    <property type="project" value="UniProtKB-KW"/>
</dbReference>
<dbReference type="EMBL" id="CT868049">
    <property type="protein sequence ID" value="CAK66967.1"/>
    <property type="molecule type" value="Genomic_DNA"/>
</dbReference>
<feature type="coiled-coil region" evidence="2">
    <location>
        <begin position="571"/>
        <end position="614"/>
    </location>
</feature>
<protein>
    <recommendedName>
        <fullName evidence="3">FPL domain-containing protein</fullName>
    </recommendedName>
</protein>
<dbReference type="PANTHER" id="PTHR21481">
    <property type="entry name" value="PROTEIN CLEC16A"/>
    <property type="match status" value="1"/>
</dbReference>
<dbReference type="GO" id="GO:0016197">
    <property type="term" value="P:endosomal transport"/>
    <property type="evidence" value="ECO:0000318"/>
    <property type="project" value="GO_Central"/>
</dbReference>
<dbReference type="KEGG" id="ptm:GSPATT00036098001"/>
<name>A0C850_PARTE</name>
<accession>A0C850</accession>
<dbReference type="PANTHER" id="PTHR21481:SF0">
    <property type="entry name" value="PROTEIN CLEC16A"/>
    <property type="match status" value="1"/>
</dbReference>
<dbReference type="HOGENOM" id="CLU_424834_0_0_1"/>
<evidence type="ECO:0000313" key="5">
    <source>
        <dbReference type="Proteomes" id="UP000000600"/>
    </source>
</evidence>
<evidence type="ECO:0000256" key="1">
    <source>
        <dbReference type="ARBA" id="ARBA00023006"/>
    </source>
</evidence>
<dbReference type="InterPro" id="IPR039272">
    <property type="entry name" value="CLEC16A/TT9"/>
</dbReference>
<dbReference type="GO" id="GO:0005794">
    <property type="term" value="C:Golgi apparatus"/>
    <property type="evidence" value="ECO:0000318"/>
    <property type="project" value="GO_Central"/>
</dbReference>
<proteinExistence type="predicted"/>
<dbReference type="InParanoid" id="A0C850"/>
<reference evidence="4 5" key="1">
    <citation type="journal article" date="2006" name="Nature">
        <title>Global trends of whole-genome duplications revealed by the ciliate Paramecium tetraurelia.</title>
        <authorList>
            <consortium name="Genoscope"/>
            <person name="Aury J.-M."/>
            <person name="Jaillon O."/>
            <person name="Duret L."/>
            <person name="Noel B."/>
            <person name="Jubin C."/>
            <person name="Porcel B.M."/>
            <person name="Segurens B."/>
            <person name="Daubin V."/>
            <person name="Anthouard V."/>
            <person name="Aiach N."/>
            <person name="Arnaiz O."/>
            <person name="Billaut A."/>
            <person name="Beisson J."/>
            <person name="Blanc I."/>
            <person name="Bouhouche K."/>
            <person name="Camara F."/>
            <person name="Duharcourt S."/>
            <person name="Guigo R."/>
            <person name="Gogendeau D."/>
            <person name="Katinka M."/>
            <person name="Keller A.-M."/>
            <person name="Kissmehl R."/>
            <person name="Klotz C."/>
            <person name="Koll F."/>
            <person name="Le Moue A."/>
            <person name="Lepere C."/>
            <person name="Malinsky S."/>
            <person name="Nowacki M."/>
            <person name="Nowak J.K."/>
            <person name="Plattner H."/>
            <person name="Poulain J."/>
            <person name="Ruiz F."/>
            <person name="Serrano V."/>
            <person name="Zagulski M."/>
            <person name="Dessen P."/>
            <person name="Betermier M."/>
            <person name="Weissenbach J."/>
            <person name="Scarpelli C."/>
            <person name="Schachter V."/>
            <person name="Sperling L."/>
            <person name="Meyer E."/>
            <person name="Cohen J."/>
            <person name="Wincker P."/>
        </authorList>
    </citation>
    <scope>NUCLEOTIDE SEQUENCE [LARGE SCALE GENOMIC DNA]</scope>
    <source>
        <strain evidence="4 5">Stock d4-2</strain>
    </source>
</reference>
<sequence>MNQIKNLQQNINIQEAISTITEFTIIGDKNNQDLFEYEFQDLLACSLKRKILKKTTEADIIIKILSSVSMLFTNINNNLIVLLSLPQLNEFIIFDYNLKKEEIPDYYINFIKIISNKLNAGNIQLFFNSKYCQFPLLLYSQNFYNSPDNLTRIYTRHLLLHILQITQESKLSPILVKYLQSYPFLQVLANHMQFMRELFAKTKEKHDNFEEELGLMDHFFKDLSQIVPQLKQILDNLIMQIIILPQYKEITNIKDDQKTQCFNTILHFLQNDIYVSERLQVGIFSLIFLHEIPEFQIFEIELNYLPVQDPEIREICLNFFKNSSNIQESRFMVLEKLNYTLSLIPYLSSYYSKSNPKYLLFEELLKNDVVSILLMSNNLQYYKQQVYNLYNIYTFLDCLNEGHYLQVLDIMLVLIMNKHIFQMTSLQKVSFLINLINIMINESENKINTIENCKKSIQIVKELISNYEKRFMIAFMRCNVLKKIEIHFINSESLYYKYFFKIQQCVEDENIEVFKKKPETHQIIRFFMFLNVILEQGWLANPFKKINYNLTFEPKSFKNGQIKLINCQAIIENNTYELEELEVMYDQEQKKVIIVNLINENENYKVEFEEAVEQEEFLVEFQMRQKYQEQHFVPETLRQLNKLYL</sequence>
<feature type="domain" description="FPL" evidence="3">
    <location>
        <begin position="17"/>
        <end position="163"/>
    </location>
</feature>
<dbReference type="eggNOG" id="KOG2219">
    <property type="taxonomic scope" value="Eukaryota"/>
</dbReference>
<keyword evidence="2" id="KW-0175">Coiled coil</keyword>
<keyword evidence="5" id="KW-1185">Reference proteome</keyword>
<dbReference type="GO" id="GO:1901096">
    <property type="term" value="P:regulation of autophagosome maturation"/>
    <property type="evidence" value="ECO:0000318"/>
    <property type="project" value="GO_Central"/>
</dbReference>
<dbReference type="RefSeq" id="XP_001434364.1">
    <property type="nucleotide sequence ID" value="XM_001434327.1"/>
</dbReference>
<gene>
    <name evidence="4" type="ORF">GSPATT00036098001</name>
</gene>
<dbReference type="AlphaFoldDB" id="A0C850"/>
<dbReference type="OrthoDB" id="294052at2759"/>